<evidence type="ECO:0008006" key="3">
    <source>
        <dbReference type="Google" id="ProtNLM"/>
    </source>
</evidence>
<evidence type="ECO:0000313" key="2">
    <source>
        <dbReference type="Proteomes" id="UP000195798"/>
    </source>
</evidence>
<sequence>MKFKVTSSFGNKRVYRSDLLQAGFAVSDIYDSEKFETFFDIEITDLDDLIKMEKIVDEPIIIFNGDTSDRSIEIYNNFRE</sequence>
<reference evidence="1 2" key="1">
    <citation type="submission" date="2017-05" db="EMBL/GenBank/DDBJ databases">
        <authorList>
            <person name="Oh N.-S."/>
        </authorList>
    </citation>
    <scope>NUCLEOTIDE SEQUENCE [LARGE SCALE GENOMIC DNA]</scope>
    <source>
        <strain evidence="1 2">4M13</strain>
    </source>
</reference>
<dbReference type="RefSeq" id="WP_065169613.1">
    <property type="nucleotide sequence ID" value="NZ_CP021427.1"/>
</dbReference>
<dbReference type="Proteomes" id="UP000195798">
    <property type="component" value="Chromosome"/>
</dbReference>
<proteinExistence type="predicted"/>
<organism evidence="1 2">
    <name type="scientific">Lactobacillus gasseri</name>
    <dbReference type="NCBI Taxonomy" id="1596"/>
    <lineage>
        <taxon>Bacteria</taxon>
        <taxon>Bacillati</taxon>
        <taxon>Bacillota</taxon>
        <taxon>Bacilli</taxon>
        <taxon>Lactobacillales</taxon>
        <taxon>Lactobacillaceae</taxon>
        <taxon>Lactobacillus</taxon>
    </lineage>
</organism>
<accession>A0AB33C4H9</accession>
<dbReference type="AlphaFoldDB" id="A0AB33C4H9"/>
<evidence type="ECO:0000313" key="1">
    <source>
        <dbReference type="EMBL" id="ART99190.1"/>
    </source>
</evidence>
<name>A0AB33C4H9_LACGS</name>
<protein>
    <recommendedName>
        <fullName evidence="3">Antitoxin</fullName>
    </recommendedName>
</protein>
<dbReference type="EMBL" id="CP021427">
    <property type="protein sequence ID" value="ART99190.1"/>
    <property type="molecule type" value="Genomic_DNA"/>
</dbReference>
<gene>
    <name evidence="1" type="ORF">CCE30_09995</name>
</gene>